<comment type="caution">
    <text evidence="2">The sequence shown here is derived from an EMBL/GenBank/DDBJ whole genome shotgun (WGS) entry which is preliminary data.</text>
</comment>
<keyword evidence="3" id="KW-1185">Reference proteome</keyword>
<reference evidence="3" key="1">
    <citation type="submission" date="2018-08" db="EMBL/GenBank/DDBJ databases">
        <authorList>
            <person name="Kim S.-J."/>
            <person name="Jung G.-Y."/>
        </authorList>
    </citation>
    <scope>NUCLEOTIDE SEQUENCE [LARGE SCALE GENOMIC DNA]</scope>
    <source>
        <strain evidence="3">GY_H</strain>
    </source>
</reference>
<dbReference type="AlphaFoldDB" id="A0A371B969"/>
<proteinExistence type="predicted"/>
<protein>
    <submittedName>
        <fullName evidence="2">Uncharacterized protein</fullName>
    </submittedName>
</protein>
<evidence type="ECO:0000313" key="3">
    <source>
        <dbReference type="Proteomes" id="UP000263993"/>
    </source>
</evidence>
<dbReference type="Proteomes" id="UP000263993">
    <property type="component" value="Unassembled WGS sequence"/>
</dbReference>
<name>A0A371B969_9BRAD</name>
<accession>A0A371B969</accession>
<evidence type="ECO:0000256" key="1">
    <source>
        <dbReference type="SAM" id="SignalP"/>
    </source>
</evidence>
<evidence type="ECO:0000313" key="2">
    <source>
        <dbReference type="EMBL" id="RDV04094.1"/>
    </source>
</evidence>
<dbReference type="EMBL" id="QRGO01000001">
    <property type="protein sequence ID" value="RDV04094.1"/>
    <property type="molecule type" value="Genomic_DNA"/>
</dbReference>
<keyword evidence="1" id="KW-0732">Signal</keyword>
<gene>
    <name evidence="2" type="ORF">DXH78_05530</name>
</gene>
<sequence>MARRSFAVLLAFCAVLVAVVLPAAAQTQYPPGLRVGLTAPATMTPATRFPGFEDADRKAAITILDMPLAAMEGLERSAFAQSQTEVQNLKREAFPFETGMGVLVTGTATENGEKVHKWFLIASSATGPVRDLATLVSVQVPDKAMDVYSDKVVRDALRSVTFRPAPVQEQLAMMPFKINDLAGFRVMSVLPGGLILIDSVEDDITSYPYMIIAIGQGAPDAANRGQFAADLLAQSPLRNLRLQSSEPLRISNGAGHEIRAQAESVNGKPVKLVQWVRFGGSGFLRIVGVAPEQQWDGMFNRFRAIRDGIEPRG</sequence>
<organism evidence="2 3">
    <name type="scientific">Undibacter mobilis</name>
    <dbReference type="NCBI Taxonomy" id="2292256"/>
    <lineage>
        <taxon>Bacteria</taxon>
        <taxon>Pseudomonadati</taxon>
        <taxon>Pseudomonadota</taxon>
        <taxon>Alphaproteobacteria</taxon>
        <taxon>Hyphomicrobiales</taxon>
        <taxon>Nitrobacteraceae</taxon>
        <taxon>Undibacter</taxon>
    </lineage>
</organism>
<feature type="signal peptide" evidence="1">
    <location>
        <begin position="1"/>
        <end position="25"/>
    </location>
</feature>
<feature type="chain" id="PRO_5016778044" evidence="1">
    <location>
        <begin position="26"/>
        <end position="313"/>
    </location>
</feature>